<dbReference type="InterPro" id="IPR058531">
    <property type="entry name" value="Baseplate_J_M"/>
</dbReference>
<reference evidence="6" key="1">
    <citation type="submission" date="2016-08" db="EMBL/GenBank/DDBJ databases">
        <authorList>
            <person name="Varghese N."/>
            <person name="Submissions Spin"/>
        </authorList>
    </citation>
    <scope>NUCLEOTIDE SEQUENCE [LARGE SCALE GENOMIC DNA]</scope>
    <source>
        <strain evidence="6">R-53144</strain>
    </source>
</reference>
<comment type="similarity">
    <text evidence="1">Belongs to the Mu gp47/PBSX XkdT family.</text>
</comment>
<protein>
    <submittedName>
        <fullName evidence="5">Uncharacterized phage protein gp47/JayE</fullName>
    </submittedName>
</protein>
<feature type="domain" description="Baseplate J-like C-terminal" evidence="4">
    <location>
        <begin position="277"/>
        <end position="355"/>
    </location>
</feature>
<dbReference type="InterPro" id="IPR058530">
    <property type="entry name" value="Baseplate_J-like_C"/>
</dbReference>
<evidence type="ECO:0000313" key="6">
    <source>
        <dbReference type="Proteomes" id="UP000199698"/>
    </source>
</evidence>
<evidence type="ECO:0000259" key="4">
    <source>
        <dbReference type="Pfam" id="PF26079"/>
    </source>
</evidence>
<evidence type="ECO:0000256" key="1">
    <source>
        <dbReference type="ARBA" id="ARBA00038087"/>
    </source>
</evidence>
<feature type="domain" description="Baseplate protein J-like barrel" evidence="2">
    <location>
        <begin position="95"/>
        <end position="167"/>
    </location>
</feature>
<dbReference type="Pfam" id="PF04865">
    <property type="entry name" value="Baseplate_J"/>
    <property type="match status" value="1"/>
</dbReference>
<evidence type="ECO:0000313" key="5">
    <source>
        <dbReference type="EMBL" id="SCC10963.1"/>
    </source>
</evidence>
<evidence type="ECO:0000259" key="2">
    <source>
        <dbReference type="Pfam" id="PF04865"/>
    </source>
</evidence>
<dbReference type="EMBL" id="FMBA01000026">
    <property type="protein sequence ID" value="SCC10963.1"/>
    <property type="molecule type" value="Genomic_DNA"/>
</dbReference>
<accession>A0A1C4BW53</accession>
<keyword evidence="6" id="KW-1185">Reference proteome</keyword>
<dbReference type="PANTHER" id="PTHR37829">
    <property type="entry name" value="PHAGE-LIKE ELEMENT PBSX PROTEIN XKDT"/>
    <property type="match status" value="1"/>
</dbReference>
<sequence length="355" mass="40022">MSSGFSRPTLPDLITTIRNDLYARLAVDDELISLRRNDPEVYGRVIAGATHVLLCYIENMAKNILPDQADETWLIRHGNMKRCYRKQPTPAVGYIRFDEVADGIVINKDQKVRRQVDQRMYTVTQTTTSANNVLRVPVVCDEVGKKGNCDDGTSMSLITPVTGLSSTCFADSIESGADIEDLESFRKRVIDRWYYTPQSGADQDYVQWAKEVHGVTRAWCYRHWAGTGSVGVMVANSDPVNPILDNTTIQNIKKHIEPLAPVAGSMLIVFSPIPKPINFKIMVTPDNPEIRYQIEAELKEFLLREGKPQSTLFRSRISEVISSSFGEYAHELVYPDKDIFVEKNQVAVFGGIEWI</sequence>
<dbReference type="STRING" id="1798183.GA0061080_10265"/>
<dbReference type="InterPro" id="IPR052399">
    <property type="entry name" value="Phage_Baseplate_Assmbl_Protein"/>
</dbReference>
<organism evidence="5 6">
    <name type="scientific">Gilliamella intestini</name>
    <dbReference type="NCBI Taxonomy" id="1798183"/>
    <lineage>
        <taxon>Bacteria</taxon>
        <taxon>Pseudomonadati</taxon>
        <taxon>Pseudomonadota</taxon>
        <taxon>Gammaproteobacteria</taxon>
        <taxon>Orbales</taxon>
        <taxon>Orbaceae</taxon>
        <taxon>Gilliamella</taxon>
    </lineage>
</organism>
<dbReference type="Pfam" id="PF26079">
    <property type="entry name" value="Baseplate_J_C"/>
    <property type="match status" value="1"/>
</dbReference>
<dbReference type="RefSeq" id="WP_209435770.1">
    <property type="nucleotide sequence ID" value="NZ_FMBA01000026.1"/>
</dbReference>
<dbReference type="Proteomes" id="UP000199698">
    <property type="component" value="Unassembled WGS sequence"/>
</dbReference>
<name>A0A1C4BW53_9GAMM</name>
<gene>
    <name evidence="5" type="ORF">GA0061080_10265</name>
</gene>
<evidence type="ECO:0000259" key="3">
    <source>
        <dbReference type="Pfam" id="PF26078"/>
    </source>
</evidence>
<proteinExistence type="inferred from homology"/>
<dbReference type="Pfam" id="PF26078">
    <property type="entry name" value="Baseplate_J_M"/>
    <property type="match status" value="1"/>
</dbReference>
<feature type="domain" description="Baseplate J-like central" evidence="3">
    <location>
        <begin position="197"/>
        <end position="263"/>
    </location>
</feature>
<dbReference type="PANTHER" id="PTHR37829:SF3">
    <property type="entry name" value="PROTEIN JAYE-RELATED"/>
    <property type="match status" value="1"/>
</dbReference>
<dbReference type="AlphaFoldDB" id="A0A1C4BW53"/>
<dbReference type="InterPro" id="IPR006949">
    <property type="entry name" value="Barrel_Baseplate_J-like"/>
</dbReference>